<dbReference type="Proteomes" id="UP000014227">
    <property type="component" value="Chromosome I"/>
</dbReference>
<protein>
    <submittedName>
        <fullName evidence="9">Arabinose efflux permease</fullName>
    </submittedName>
</protein>
<evidence type="ECO:0000313" key="9">
    <source>
        <dbReference type="EMBL" id="CCW36491.1"/>
    </source>
</evidence>
<dbReference type="GO" id="GO:0022857">
    <property type="term" value="F:transmembrane transporter activity"/>
    <property type="evidence" value="ECO:0007669"/>
    <property type="project" value="InterPro"/>
</dbReference>
<evidence type="ECO:0000256" key="1">
    <source>
        <dbReference type="ARBA" id="ARBA00004651"/>
    </source>
</evidence>
<feature type="transmembrane region" description="Helical" evidence="7">
    <location>
        <begin position="394"/>
        <end position="412"/>
    </location>
</feature>
<feature type="transmembrane region" description="Helical" evidence="7">
    <location>
        <begin position="53"/>
        <end position="73"/>
    </location>
</feature>
<dbReference type="STRING" id="454171.CP488_01388"/>
<proteinExistence type="predicted"/>
<keyword evidence="5 7" id="KW-1133">Transmembrane helix</keyword>
<dbReference type="InterPro" id="IPR020846">
    <property type="entry name" value="MFS_dom"/>
</dbReference>
<dbReference type="InterPro" id="IPR036259">
    <property type="entry name" value="MFS_trans_sf"/>
</dbReference>
<accession>S0EZQ4</accession>
<dbReference type="InterPro" id="IPR010290">
    <property type="entry name" value="TM_effector"/>
</dbReference>
<evidence type="ECO:0000256" key="4">
    <source>
        <dbReference type="ARBA" id="ARBA00022692"/>
    </source>
</evidence>
<dbReference type="HOGENOM" id="CLU_034180_11_2_0"/>
<feature type="transmembrane region" description="Helical" evidence="7">
    <location>
        <begin position="85"/>
        <end position="103"/>
    </location>
</feature>
<evidence type="ECO:0000256" key="5">
    <source>
        <dbReference type="ARBA" id="ARBA00022989"/>
    </source>
</evidence>
<dbReference type="eggNOG" id="COG2814">
    <property type="taxonomic scope" value="Bacteria"/>
</dbReference>
<comment type="subcellular location">
    <subcellularLocation>
        <location evidence="1">Cell membrane</location>
        <topology evidence="1">Multi-pass membrane protein</topology>
    </subcellularLocation>
</comment>
<keyword evidence="10" id="KW-1185">Reference proteome</keyword>
<keyword evidence="4 7" id="KW-0812">Transmembrane</keyword>
<evidence type="ECO:0000256" key="3">
    <source>
        <dbReference type="ARBA" id="ARBA00022475"/>
    </source>
</evidence>
<feature type="transmembrane region" description="Helical" evidence="7">
    <location>
        <begin position="333"/>
        <end position="351"/>
    </location>
</feature>
<name>S0EZQ4_CHTCT</name>
<dbReference type="PANTHER" id="PTHR23513">
    <property type="entry name" value="INTEGRAL MEMBRANE EFFLUX PROTEIN-RELATED"/>
    <property type="match status" value="1"/>
</dbReference>
<feature type="transmembrane region" description="Helical" evidence="7">
    <location>
        <begin position="231"/>
        <end position="252"/>
    </location>
</feature>
<dbReference type="Pfam" id="PF05977">
    <property type="entry name" value="MFS_3"/>
    <property type="match status" value="1"/>
</dbReference>
<evidence type="ECO:0000256" key="7">
    <source>
        <dbReference type="SAM" id="Phobius"/>
    </source>
</evidence>
<evidence type="ECO:0000313" key="10">
    <source>
        <dbReference type="Proteomes" id="UP000014227"/>
    </source>
</evidence>
<dbReference type="EMBL" id="HF951689">
    <property type="protein sequence ID" value="CCW36491.1"/>
    <property type="molecule type" value="Genomic_DNA"/>
</dbReference>
<dbReference type="FunCoup" id="S0EZQ4">
    <property type="interactions" value="112"/>
</dbReference>
<dbReference type="InParanoid" id="S0EZQ4"/>
<dbReference type="SUPFAM" id="SSF103473">
    <property type="entry name" value="MFS general substrate transporter"/>
    <property type="match status" value="1"/>
</dbReference>
<feature type="transmembrane region" description="Helical" evidence="7">
    <location>
        <begin position="21"/>
        <end position="41"/>
    </location>
</feature>
<dbReference type="CDD" id="cd06173">
    <property type="entry name" value="MFS_MefA_like"/>
    <property type="match status" value="1"/>
</dbReference>
<dbReference type="GO" id="GO:0005886">
    <property type="term" value="C:plasma membrane"/>
    <property type="evidence" value="ECO:0007669"/>
    <property type="project" value="UniProtKB-SubCell"/>
</dbReference>
<reference evidence="10" key="1">
    <citation type="submission" date="2013-03" db="EMBL/GenBank/DDBJ databases">
        <title>Genome sequence of Chthonomonas calidirosea, the first sequenced genome from the Armatimonadetes phylum (formally candidate division OP10).</title>
        <authorList>
            <person name="Lee K.C.Y."/>
            <person name="Morgan X.C."/>
            <person name="Dunfield P.F."/>
            <person name="Tamas I."/>
            <person name="Houghton K.M."/>
            <person name="Vyssotski M."/>
            <person name="Ryan J.L.J."/>
            <person name="Lagutin K."/>
            <person name="McDonald I.R."/>
            <person name="Stott M.B."/>
        </authorList>
    </citation>
    <scope>NUCLEOTIDE SEQUENCE [LARGE SCALE GENOMIC DNA]</scope>
    <source>
        <strain evidence="10">DSM 23976 / ICMP 18418 / T49</strain>
    </source>
</reference>
<dbReference type="RefSeq" id="WP_016484000.1">
    <property type="nucleotide sequence ID" value="NC_021487.1"/>
</dbReference>
<feature type="transmembrane region" description="Helical" evidence="7">
    <location>
        <begin position="363"/>
        <end position="382"/>
    </location>
</feature>
<keyword evidence="3" id="KW-1003">Cell membrane</keyword>
<gene>
    <name evidence="9" type="ORF">CCALI_02702</name>
</gene>
<dbReference type="PATRIC" id="fig|1303518.3.peg.2803"/>
<feature type="transmembrane region" description="Helical" evidence="7">
    <location>
        <begin position="304"/>
        <end position="321"/>
    </location>
</feature>
<evidence type="ECO:0000259" key="8">
    <source>
        <dbReference type="PROSITE" id="PS50850"/>
    </source>
</evidence>
<dbReference type="KEGG" id="ccz:CCALI_02702"/>
<sequence>MNSSAQPIRPTPFLALRSRNFRLFFVGQFISVVGTWMQTMAQQWLVYEITHSASWLGIVTGAGAIPYVLLTLHGGKAADRYPRRTILVITQAAAMLLAFALALLNTNWVVPIRPWHIALLAALSGVVNAYNMPAQQAFVSEMVDDPAMLGNAIALNSLQFNVARVCGPFLAGVTLAHFGATACFFLNGLSYIAVIISLLMMHLPPFVPVSHQLSLVSGFHYLARNRGPLRVILLVGAASLGAWSVSTLYPVYSDKFAALAGASFAVRKQVSAVILGRMMSASGVGAAIGGLLVASFSHRFARRFLLYTSAIFFGITLLFFGSCHSELPAMPALMLSGIFMTAFGITANTVVQEQVPDSLRGRVMAIYSFVFGGLMPLGGLEIGFVANHVGAPKAIYMNVGGYLVCVLLTLLWSQLDKRSQGLPIELLETTSEPAT</sequence>
<feature type="transmembrane region" description="Helical" evidence="7">
    <location>
        <begin position="272"/>
        <end position="292"/>
    </location>
</feature>
<dbReference type="AlphaFoldDB" id="S0EZQ4"/>
<keyword evidence="2" id="KW-0813">Transport</keyword>
<feature type="domain" description="Major facilitator superfamily (MFS) profile" evidence="8">
    <location>
        <begin position="20"/>
        <end position="417"/>
    </location>
</feature>
<evidence type="ECO:0000256" key="2">
    <source>
        <dbReference type="ARBA" id="ARBA00022448"/>
    </source>
</evidence>
<keyword evidence="6 7" id="KW-0472">Membrane</keyword>
<evidence type="ECO:0000256" key="6">
    <source>
        <dbReference type="ARBA" id="ARBA00023136"/>
    </source>
</evidence>
<dbReference type="PROSITE" id="PS50850">
    <property type="entry name" value="MFS"/>
    <property type="match status" value="1"/>
</dbReference>
<organism evidence="9 10">
    <name type="scientific">Chthonomonas calidirosea (strain DSM 23976 / ICMP 18418 / T49)</name>
    <dbReference type="NCBI Taxonomy" id="1303518"/>
    <lineage>
        <taxon>Bacteria</taxon>
        <taxon>Bacillati</taxon>
        <taxon>Armatimonadota</taxon>
        <taxon>Chthonomonadia</taxon>
        <taxon>Chthonomonadales</taxon>
        <taxon>Chthonomonadaceae</taxon>
        <taxon>Chthonomonas</taxon>
    </lineage>
</organism>
<dbReference type="Gene3D" id="1.20.1250.20">
    <property type="entry name" value="MFS general substrate transporter like domains"/>
    <property type="match status" value="1"/>
</dbReference>
<dbReference type="PANTHER" id="PTHR23513:SF11">
    <property type="entry name" value="STAPHYLOFERRIN A TRANSPORTER"/>
    <property type="match status" value="1"/>
</dbReference>